<evidence type="ECO:0008006" key="3">
    <source>
        <dbReference type="Google" id="ProtNLM"/>
    </source>
</evidence>
<keyword evidence="2" id="KW-1185">Reference proteome</keyword>
<dbReference type="SUPFAM" id="SSF52540">
    <property type="entry name" value="P-loop containing nucleoside triphosphate hydrolases"/>
    <property type="match status" value="1"/>
</dbReference>
<dbReference type="PIRSF" id="PIRSF019381">
    <property type="entry name" value="YcjX"/>
    <property type="match status" value="1"/>
</dbReference>
<dbReference type="AlphaFoldDB" id="A0A081K5E0"/>
<proteinExistence type="predicted"/>
<accession>A0A081K5E0</accession>
<dbReference type="eggNOG" id="COG3106">
    <property type="taxonomic scope" value="Bacteria"/>
</dbReference>
<organism evidence="1 2">
    <name type="scientific">Endozoicomonas elysicola</name>
    <dbReference type="NCBI Taxonomy" id="305900"/>
    <lineage>
        <taxon>Bacteria</taxon>
        <taxon>Pseudomonadati</taxon>
        <taxon>Pseudomonadota</taxon>
        <taxon>Gammaproteobacteria</taxon>
        <taxon>Oceanospirillales</taxon>
        <taxon>Endozoicomonadaceae</taxon>
        <taxon>Endozoicomonas</taxon>
    </lineage>
</organism>
<evidence type="ECO:0000313" key="1">
    <source>
        <dbReference type="EMBL" id="KEI69366.1"/>
    </source>
</evidence>
<protein>
    <recommendedName>
        <fullName evidence="3">ATPase</fullName>
    </recommendedName>
</protein>
<dbReference type="PANTHER" id="PTHR38605:SF1">
    <property type="entry name" value="ATPASE"/>
    <property type="match status" value="1"/>
</dbReference>
<dbReference type="STRING" id="305900.GV64_00200"/>
<evidence type="ECO:0000313" key="2">
    <source>
        <dbReference type="Proteomes" id="UP000027997"/>
    </source>
</evidence>
<sequence length="463" mass="52372">MDLARSTASSIEGSVDRLLNRRIALGVTGFSGSGKTTFITSLIHQLQHYPEALLAAFPPVLQDRLLGVQLSTLNGLPLFPYQEGIESLSRGRWPEATRHESGGLLEIKFRNQPGLLRRGKSSVSRLFLEIRDYPGEWLLDLPLLDMNYLAWCRQFNSLINSDLRLSIGRKLMEKLKAVDPMEPMSDLALQALWQELLVFLQDCQRSGLTMIQPGRWLHAVPSGAESQLPFLPLLLRTNLSEDQLKNAPENALFKVCERHYQRYKDKWVKPFYRNTFQKVDRQLVLIDVLKSLNGGQEAFDDLRLSLAQVLQSFDYGRNSLLRRLIQPRIDRVVFAASKIDQVLPDQHEAVRGLTANLVQDARRRAAFNAVDIRCEAVAAVRSTTYVDYQGRQALQGMTESGPGMLLHPAIPEQIPNSEDWQGLGQWQLRRLIPPEGLQLAAGGRLPHIRLDSILNDLLGDRFS</sequence>
<dbReference type="Gene3D" id="3.40.50.300">
    <property type="entry name" value="P-loop containing nucleotide triphosphate hydrolases"/>
    <property type="match status" value="1"/>
</dbReference>
<dbReference type="PANTHER" id="PTHR38605">
    <property type="entry name" value="ATPASE-RELATED"/>
    <property type="match status" value="1"/>
</dbReference>
<dbReference type="InterPro" id="IPR007413">
    <property type="entry name" value="YcjX-like"/>
</dbReference>
<gene>
    <name evidence="1" type="ORF">GV64_00200</name>
</gene>
<dbReference type="InterPro" id="IPR027417">
    <property type="entry name" value="P-loop_NTPase"/>
</dbReference>
<dbReference type="EMBL" id="JOJP01000001">
    <property type="protein sequence ID" value="KEI69366.1"/>
    <property type="molecule type" value="Genomic_DNA"/>
</dbReference>
<name>A0A081K5E0_9GAMM</name>
<dbReference type="Proteomes" id="UP000027997">
    <property type="component" value="Unassembled WGS sequence"/>
</dbReference>
<reference evidence="1 2" key="1">
    <citation type="submission" date="2014-06" db="EMBL/GenBank/DDBJ databases">
        <title>Whole Genome Sequences of Three Symbiotic Endozoicomonas Bacteria.</title>
        <authorList>
            <person name="Neave M.J."/>
            <person name="Apprill A."/>
            <person name="Voolstra C.R."/>
        </authorList>
    </citation>
    <scope>NUCLEOTIDE SEQUENCE [LARGE SCALE GENOMIC DNA]</scope>
    <source>
        <strain evidence="1 2">DSM 22380</strain>
    </source>
</reference>
<comment type="caution">
    <text evidence="1">The sequence shown here is derived from an EMBL/GenBank/DDBJ whole genome shotgun (WGS) entry which is preliminary data.</text>
</comment>
<dbReference type="Pfam" id="PF04317">
    <property type="entry name" value="DUF463"/>
    <property type="match status" value="1"/>
</dbReference>